<dbReference type="AlphaFoldDB" id="A0A1R3FZX4"/>
<reference evidence="4" key="1">
    <citation type="submission" date="2013-09" db="EMBL/GenBank/DDBJ databases">
        <title>Corchorus olitorius genome sequencing.</title>
        <authorList>
            <person name="Alam M."/>
            <person name="Haque M.S."/>
            <person name="Islam M.S."/>
            <person name="Emdad E.M."/>
            <person name="Islam M.M."/>
            <person name="Ahmed B."/>
            <person name="Halim A."/>
            <person name="Hossen Q.M.M."/>
            <person name="Hossain M.Z."/>
            <person name="Ahmed R."/>
            <person name="Khan M.M."/>
            <person name="Islam R."/>
            <person name="Rashid M.M."/>
            <person name="Khan S.A."/>
            <person name="Rahman M.S."/>
            <person name="Alam M."/>
            <person name="Yahiya A.S."/>
            <person name="Khan M.S."/>
            <person name="Azam M.S."/>
            <person name="Haque T."/>
            <person name="Lashkar M.Z.H."/>
            <person name="Akhand A.I."/>
            <person name="Morshed G."/>
            <person name="Roy S."/>
            <person name="Uddin K.S."/>
            <person name="Rabeya T."/>
            <person name="Hossain A.S."/>
            <person name="Chowdhury A."/>
            <person name="Snigdha A.R."/>
            <person name="Mortoza M.S."/>
            <person name="Matin S.A."/>
            <person name="Hoque S.M.E."/>
            <person name="Islam M.K."/>
            <person name="Roy D.K."/>
            <person name="Haider R."/>
            <person name="Moosa M.M."/>
            <person name="Elias S.M."/>
            <person name="Hasan A.M."/>
            <person name="Jahan S."/>
            <person name="Shafiuddin M."/>
            <person name="Mahmood N."/>
            <person name="Shommy N.S."/>
        </authorList>
    </citation>
    <scope>NUCLEOTIDE SEQUENCE [LARGE SCALE GENOMIC DNA]</scope>
    <source>
        <strain evidence="4">cv. O-4</strain>
    </source>
</reference>
<protein>
    <recommendedName>
        <fullName evidence="2">DUF659 domain-containing protein</fullName>
    </recommendedName>
</protein>
<evidence type="ECO:0000313" key="4">
    <source>
        <dbReference type="Proteomes" id="UP000187203"/>
    </source>
</evidence>
<dbReference type="OrthoDB" id="1937290at2759"/>
<accession>A0A1R3FZX4</accession>
<dbReference type="InterPro" id="IPR007021">
    <property type="entry name" value="DUF659"/>
</dbReference>
<dbReference type="EMBL" id="AWUE01024195">
    <property type="protein sequence ID" value="OMO51385.1"/>
    <property type="molecule type" value="Genomic_DNA"/>
</dbReference>
<dbReference type="Pfam" id="PF04937">
    <property type="entry name" value="DUF659"/>
    <property type="match status" value="1"/>
</dbReference>
<proteinExistence type="predicted"/>
<name>A0A1R3FZX4_9ROSI</name>
<sequence length="204" mass="23147">MVFGKRKKVVEEPSNSSDDDSPETFHSPGPGIRATTHHQPKEDVVKADAKSKPLASEVVYLDNSEGKKAQIQRCQALLKNREEYERIKRKVQEAEKAGTVSLSLKNSVLTKMQKPFGPNPLQDSFSTMERSLVDMKISEDTTLLDECKRDVEKDLALIKDTWYTQRVSIVSDGWSNIKHEPLINVIATNSRGAMFMYAEDFRWS</sequence>
<evidence type="ECO:0000256" key="1">
    <source>
        <dbReference type="SAM" id="MobiDB-lite"/>
    </source>
</evidence>
<dbReference type="Proteomes" id="UP000187203">
    <property type="component" value="Unassembled WGS sequence"/>
</dbReference>
<gene>
    <name evidence="3" type="ORF">COLO4_37695</name>
</gene>
<feature type="domain" description="DUF659" evidence="2">
    <location>
        <begin position="141"/>
        <end position="200"/>
    </location>
</feature>
<evidence type="ECO:0000313" key="3">
    <source>
        <dbReference type="EMBL" id="OMO51385.1"/>
    </source>
</evidence>
<organism evidence="3 4">
    <name type="scientific">Corchorus olitorius</name>
    <dbReference type="NCBI Taxonomy" id="93759"/>
    <lineage>
        <taxon>Eukaryota</taxon>
        <taxon>Viridiplantae</taxon>
        <taxon>Streptophyta</taxon>
        <taxon>Embryophyta</taxon>
        <taxon>Tracheophyta</taxon>
        <taxon>Spermatophyta</taxon>
        <taxon>Magnoliopsida</taxon>
        <taxon>eudicotyledons</taxon>
        <taxon>Gunneridae</taxon>
        <taxon>Pentapetalae</taxon>
        <taxon>rosids</taxon>
        <taxon>malvids</taxon>
        <taxon>Malvales</taxon>
        <taxon>Malvaceae</taxon>
        <taxon>Grewioideae</taxon>
        <taxon>Apeibeae</taxon>
        <taxon>Corchorus</taxon>
    </lineage>
</organism>
<feature type="compositionally biased region" description="Basic and acidic residues" evidence="1">
    <location>
        <begin position="39"/>
        <end position="50"/>
    </location>
</feature>
<evidence type="ECO:0000259" key="2">
    <source>
        <dbReference type="Pfam" id="PF04937"/>
    </source>
</evidence>
<comment type="caution">
    <text evidence="3">The sequence shown here is derived from an EMBL/GenBank/DDBJ whole genome shotgun (WGS) entry which is preliminary data.</text>
</comment>
<feature type="region of interest" description="Disordered" evidence="1">
    <location>
        <begin position="1"/>
        <end position="50"/>
    </location>
</feature>
<keyword evidence="4" id="KW-1185">Reference proteome</keyword>